<accession>A0A0R0AN60</accession>
<organism evidence="2 3">
    <name type="scientific">Stenotrophomonas panacihumi</name>
    <dbReference type="NCBI Taxonomy" id="676599"/>
    <lineage>
        <taxon>Bacteria</taxon>
        <taxon>Pseudomonadati</taxon>
        <taxon>Pseudomonadota</taxon>
        <taxon>Gammaproteobacteria</taxon>
        <taxon>Lysobacterales</taxon>
        <taxon>Lysobacteraceae</taxon>
        <taxon>Stenotrophomonas</taxon>
    </lineage>
</organism>
<name>A0A0R0AN60_9GAMM</name>
<dbReference type="AlphaFoldDB" id="A0A0R0AN60"/>
<feature type="chain" id="PRO_5006391035" description="Sel1 repeat family protein" evidence="1">
    <location>
        <begin position="23"/>
        <end position="245"/>
    </location>
</feature>
<protein>
    <recommendedName>
        <fullName evidence="4">Sel1 repeat family protein</fullName>
    </recommendedName>
</protein>
<comment type="caution">
    <text evidence="2">The sequence shown here is derived from an EMBL/GenBank/DDBJ whole genome shotgun (WGS) entry which is preliminary data.</text>
</comment>
<evidence type="ECO:0000313" key="2">
    <source>
        <dbReference type="EMBL" id="KRG46105.1"/>
    </source>
</evidence>
<evidence type="ECO:0008006" key="4">
    <source>
        <dbReference type="Google" id="ProtNLM"/>
    </source>
</evidence>
<keyword evidence="3" id="KW-1185">Reference proteome</keyword>
<dbReference type="InterPro" id="IPR011990">
    <property type="entry name" value="TPR-like_helical_dom_sf"/>
</dbReference>
<dbReference type="SUPFAM" id="SSF81901">
    <property type="entry name" value="HCP-like"/>
    <property type="match status" value="1"/>
</dbReference>
<sequence length="245" mass="27637">MMKTACALALPLLLALPFAAGAQSYGQMLGSSPRMDDPNVAASEAMEDAHPDQRFRRLGYEAAQKGRTEDARRYYRTASRYGDKISQAALAELMWTGQGGETDRALGYAWMDLAAERGTPYLLAKREHYWEQMDDGERQRALQEGVAVYSEYGDKVAKPRLERVMRKERTQVTGSRTGFIGTLDVYLMEPSTASGSRVIAQQYYQGKYWKPDEYWKSQDKLIERQGQVHVGAVEVPDEAPAEPRH</sequence>
<dbReference type="STRING" id="676599.ARC20_06825"/>
<gene>
    <name evidence="2" type="ORF">ARC20_06825</name>
</gene>
<feature type="signal peptide" evidence="1">
    <location>
        <begin position="1"/>
        <end position="22"/>
    </location>
</feature>
<keyword evidence="1" id="KW-0732">Signal</keyword>
<dbReference type="OrthoDB" id="7063913at2"/>
<reference evidence="2 3" key="1">
    <citation type="submission" date="2015-10" db="EMBL/GenBank/DDBJ databases">
        <title>Genome sequencing and analysis of members of genus Stenotrophomonas.</title>
        <authorList>
            <person name="Patil P.P."/>
            <person name="Midha S."/>
            <person name="Patil P.B."/>
        </authorList>
    </citation>
    <scope>NUCLEOTIDE SEQUENCE [LARGE SCALE GENOMIC DNA]</scope>
    <source>
        <strain evidence="2 3">JCM 16536</strain>
    </source>
</reference>
<dbReference type="Proteomes" id="UP000051802">
    <property type="component" value="Unassembled WGS sequence"/>
</dbReference>
<evidence type="ECO:0000256" key="1">
    <source>
        <dbReference type="SAM" id="SignalP"/>
    </source>
</evidence>
<dbReference type="Gene3D" id="1.25.40.10">
    <property type="entry name" value="Tetratricopeptide repeat domain"/>
    <property type="match status" value="1"/>
</dbReference>
<evidence type="ECO:0000313" key="3">
    <source>
        <dbReference type="Proteomes" id="UP000051802"/>
    </source>
</evidence>
<proteinExistence type="predicted"/>
<dbReference type="EMBL" id="LLXU01000058">
    <property type="protein sequence ID" value="KRG46105.1"/>
    <property type="molecule type" value="Genomic_DNA"/>
</dbReference>